<dbReference type="InterPro" id="IPR009060">
    <property type="entry name" value="UBA-like_sf"/>
</dbReference>
<dbReference type="PANTHER" id="PTHR31993:SF5">
    <property type="entry name" value="UBA-LIKE DOMAIN-CONTAINING PROTEIN 1"/>
    <property type="match status" value="1"/>
</dbReference>
<sequence length="377" mass="40463">MSVNMDELKHQVMINQFVLTAGCAADQAKQLLQAAHWQFETALSAFFQETNIPYSHHHHQMPLGMLWPMEGVGLGKPRGSRHRGLLRVRLDVHPCQYPCYTPQLPRRSHHVLPSQGLRELPQRWQRQPDGRDSHVTPATLPPCRHQQLCGLQLAHGGLAPGWPTAPPATAAPVDSSTPFSGFRLATPGPPTGHLRTQGPPCHGGREIREAPPPSRRPGPRGAGERTSLRAPFTPSLSAPLVPRSPGGESADSSQAGTRLVPEHAAAHMQGHGPSGPGTWSGSERPGCLADRTSETTQPSLEDVPAPPSPGVPWRTTLAETSLIPGLELLGGQQASTPTLGNAEPLRMCARGRVCVFLRVSLFRSNLVPGAAGLCMLE</sequence>
<protein>
    <submittedName>
        <fullName evidence="4">UBALD1 isoform 8</fullName>
    </submittedName>
</protein>
<dbReference type="SUPFAM" id="SSF46934">
    <property type="entry name" value="UBA-like"/>
    <property type="match status" value="1"/>
</dbReference>
<proteinExistence type="inferred from homology"/>
<dbReference type="InterPro" id="IPR039310">
    <property type="entry name" value="UBALD1/2"/>
</dbReference>
<evidence type="ECO:0000259" key="3">
    <source>
        <dbReference type="Pfam" id="PF22566"/>
    </source>
</evidence>
<accession>A0A2J8S7B8</accession>
<gene>
    <name evidence="4" type="ORF">CR201_G0045534</name>
</gene>
<dbReference type="CDD" id="cd14343">
    <property type="entry name" value="UBA_F100B_like"/>
    <property type="match status" value="1"/>
</dbReference>
<evidence type="ECO:0000256" key="2">
    <source>
        <dbReference type="SAM" id="MobiDB-lite"/>
    </source>
</evidence>
<evidence type="ECO:0000256" key="1">
    <source>
        <dbReference type="ARBA" id="ARBA00006090"/>
    </source>
</evidence>
<reference evidence="4" key="1">
    <citation type="submission" date="2017-12" db="EMBL/GenBank/DDBJ databases">
        <title>High-resolution comparative analysis of great ape genomes.</title>
        <authorList>
            <person name="Pollen A."/>
            <person name="Hastie A."/>
            <person name="Hormozdiari F."/>
            <person name="Dougherty M."/>
            <person name="Liu R."/>
            <person name="Chaisson M."/>
            <person name="Hoppe E."/>
            <person name="Hill C."/>
            <person name="Pang A."/>
            <person name="Hillier L."/>
            <person name="Baker C."/>
            <person name="Armstrong J."/>
            <person name="Shendure J."/>
            <person name="Paten B."/>
            <person name="Wilson R."/>
            <person name="Chao H."/>
            <person name="Schneider V."/>
            <person name="Ventura M."/>
            <person name="Kronenberg Z."/>
            <person name="Murali S."/>
            <person name="Gordon D."/>
            <person name="Cantsilieris S."/>
            <person name="Munson K."/>
            <person name="Nelson B."/>
            <person name="Raja A."/>
            <person name="Underwood J."/>
            <person name="Diekhans M."/>
            <person name="Fiddes I."/>
            <person name="Haussler D."/>
            <person name="Eichler E."/>
        </authorList>
    </citation>
    <scope>NUCLEOTIDE SEQUENCE [LARGE SCALE GENOMIC DNA]</scope>
    <source>
        <strain evidence="4">Susie</strain>
    </source>
</reference>
<comment type="caution">
    <text evidence="4">The sequence shown here is derived from an EMBL/GenBank/DDBJ whole genome shotgun (WGS) entry which is preliminary data.</text>
</comment>
<comment type="similarity">
    <text evidence="1">Belongs to the UBALD family.</text>
</comment>
<dbReference type="Gene3D" id="1.10.8.10">
    <property type="entry name" value="DNA helicase RuvA subunit, C-terminal domain"/>
    <property type="match status" value="1"/>
</dbReference>
<name>A0A2J8S7B8_PONAB</name>
<organism evidence="4">
    <name type="scientific">Pongo abelii</name>
    <name type="common">Sumatran orangutan</name>
    <name type="synonym">Pongo pygmaeus abelii</name>
    <dbReference type="NCBI Taxonomy" id="9601"/>
    <lineage>
        <taxon>Eukaryota</taxon>
        <taxon>Metazoa</taxon>
        <taxon>Chordata</taxon>
        <taxon>Craniata</taxon>
        <taxon>Vertebrata</taxon>
        <taxon>Euteleostomi</taxon>
        <taxon>Mammalia</taxon>
        <taxon>Eutheria</taxon>
        <taxon>Euarchontoglires</taxon>
        <taxon>Primates</taxon>
        <taxon>Haplorrhini</taxon>
        <taxon>Catarrhini</taxon>
        <taxon>Hominidae</taxon>
        <taxon>Pongo</taxon>
    </lineage>
</organism>
<feature type="domain" description="UBA-like" evidence="3">
    <location>
        <begin position="8"/>
        <end position="53"/>
    </location>
</feature>
<dbReference type="Pfam" id="PF22566">
    <property type="entry name" value="UBA_8"/>
    <property type="match status" value="1"/>
</dbReference>
<dbReference type="PANTHER" id="PTHR31993">
    <property type="entry name" value="UBA-LIKE DOMAIN-CONTAINING PROTEIN 2"/>
    <property type="match status" value="1"/>
</dbReference>
<dbReference type="EMBL" id="NDHI03003602">
    <property type="protein sequence ID" value="PNJ16650.1"/>
    <property type="molecule type" value="Genomic_DNA"/>
</dbReference>
<evidence type="ECO:0000313" key="4">
    <source>
        <dbReference type="EMBL" id="PNJ16650.1"/>
    </source>
</evidence>
<feature type="region of interest" description="Disordered" evidence="2">
    <location>
        <begin position="160"/>
        <end position="311"/>
    </location>
</feature>
<dbReference type="AlphaFoldDB" id="A0A2J8S7B8"/>
<dbReference type="InterPro" id="IPR054109">
    <property type="entry name" value="UBA_8"/>
</dbReference>